<evidence type="ECO:0000256" key="4">
    <source>
        <dbReference type="PROSITE-ProRule" id="PRU00452"/>
    </source>
</evidence>
<dbReference type="InterPro" id="IPR004181">
    <property type="entry name" value="Znf_MIZ"/>
</dbReference>
<dbReference type="STRING" id="180498.A0A067JZD9"/>
<dbReference type="CDD" id="cd16650">
    <property type="entry name" value="SP-RING_PIAS-like"/>
    <property type="match status" value="1"/>
</dbReference>
<feature type="compositionally biased region" description="Low complexity" evidence="5">
    <location>
        <begin position="668"/>
        <end position="681"/>
    </location>
</feature>
<dbReference type="PANTHER" id="PTHR10782:SF4">
    <property type="entry name" value="TONALLI, ISOFORM E"/>
    <property type="match status" value="1"/>
</dbReference>
<dbReference type="GO" id="GO:0061665">
    <property type="term" value="F:SUMO ligase activity"/>
    <property type="evidence" value="ECO:0007669"/>
    <property type="project" value="TreeGrafter"/>
</dbReference>
<organism evidence="7 8">
    <name type="scientific">Jatropha curcas</name>
    <name type="common">Barbados nut</name>
    <dbReference type="NCBI Taxonomy" id="180498"/>
    <lineage>
        <taxon>Eukaryota</taxon>
        <taxon>Viridiplantae</taxon>
        <taxon>Streptophyta</taxon>
        <taxon>Embryophyta</taxon>
        <taxon>Tracheophyta</taxon>
        <taxon>Spermatophyta</taxon>
        <taxon>Magnoliopsida</taxon>
        <taxon>eudicotyledons</taxon>
        <taxon>Gunneridae</taxon>
        <taxon>Pentapetalae</taxon>
        <taxon>rosids</taxon>
        <taxon>fabids</taxon>
        <taxon>Malpighiales</taxon>
        <taxon>Euphorbiaceae</taxon>
        <taxon>Crotonoideae</taxon>
        <taxon>Jatropheae</taxon>
        <taxon>Jatropha</taxon>
    </lineage>
</organism>
<evidence type="ECO:0000256" key="3">
    <source>
        <dbReference type="ARBA" id="ARBA00022833"/>
    </source>
</evidence>
<feature type="compositionally biased region" description="Polar residues" evidence="5">
    <location>
        <begin position="446"/>
        <end position="473"/>
    </location>
</feature>
<evidence type="ECO:0000256" key="1">
    <source>
        <dbReference type="ARBA" id="ARBA00022723"/>
    </source>
</evidence>
<dbReference type="GO" id="GO:0008270">
    <property type="term" value="F:zinc ion binding"/>
    <property type="evidence" value="ECO:0007669"/>
    <property type="project" value="UniProtKB-KW"/>
</dbReference>
<dbReference type="Gene3D" id="3.30.40.10">
    <property type="entry name" value="Zinc/RING finger domain, C3HC4 (zinc finger)"/>
    <property type="match status" value="1"/>
</dbReference>
<dbReference type="GO" id="GO:0000785">
    <property type="term" value="C:chromatin"/>
    <property type="evidence" value="ECO:0007669"/>
    <property type="project" value="TreeGrafter"/>
</dbReference>
<keyword evidence="2 4" id="KW-0863">Zinc-finger</keyword>
<dbReference type="InterPro" id="IPR013083">
    <property type="entry name" value="Znf_RING/FYVE/PHD"/>
</dbReference>
<feature type="region of interest" description="Disordered" evidence="5">
    <location>
        <begin position="720"/>
        <end position="741"/>
    </location>
</feature>
<feature type="region of interest" description="Disordered" evidence="5">
    <location>
        <begin position="438"/>
        <end position="473"/>
    </location>
</feature>
<evidence type="ECO:0000256" key="2">
    <source>
        <dbReference type="ARBA" id="ARBA00022771"/>
    </source>
</evidence>
<sequence length="741" mass="80117">MGQILASLEVKSGYGAYMIDFHISKNTSHSPDEKIRLFVAQRDNVETSACIISPQQVNFLLNGKGVEKRNNVSLDPGPQMPTNVTAMLKYGTNLLQAVGQFNGNYIIAVGFMSEVPLPGTSVLPDYVQSDAAVADPDSDIIEGPSRVSLNCPISYSRIRTPIKGHSCKHLQCFDFSNFIEINSRRPSWRCPHCNQHVCYSDIRVDQNMVKVLKEVGENVVNVIISVDGSWKAVMESDENMDHSCKEPVNCQKETPEQQEPATSLIPSVLDLTEDDDRMDAMSTSDVEDRKPFQSSFQSQSVATNLTMPSHDTNVFDQNASDQLMDELLSGYLNDGSGASIAGLCTQTVNGIPESSPGNAMTSSVSSDAISPVLNCNFGGHGNNSLTSLTQTQFSASGDLHQLVNAAVNNEYGRFTNIPRHVNRTSIAVQALAVASQISAQQQRSRTNLNGENPNGAPQTSQPTLPAANGFNTASISHTNAHQGLNRVASPIPHYPTGQNRQDRPYVSGQSFQQVNPLQLLRAPRFRNESQNLHQLQALQMPQSRSQSPTVVRLSSPLPRVQTPQGAAQVGAGIQQTRFGGVAPRPVQMPRQPPSVPVLMQTSRVNLNSNTDRTWAPPAVQRGNVGAAGQVNTGADGVEQNWQPTGRMRGRLSGQAAAAYRDLIIQPTQTTQAPQPPVTSTQRTQAPQPPVISTPPSISSQLQHNLSPQLQAFLANGRNFYVPQNNPATQPASMNGSSGSLP</sequence>
<dbReference type="AlphaFoldDB" id="A0A067JZD9"/>
<feature type="region of interest" description="Disordered" evidence="5">
    <location>
        <begin position="668"/>
        <end position="699"/>
    </location>
</feature>
<dbReference type="EMBL" id="KK914993">
    <property type="protein sequence ID" value="KDP25375.1"/>
    <property type="molecule type" value="Genomic_DNA"/>
</dbReference>
<dbReference type="PROSITE" id="PS51044">
    <property type="entry name" value="ZF_SP_RING"/>
    <property type="match status" value="1"/>
</dbReference>
<reference evidence="7 8" key="1">
    <citation type="journal article" date="2014" name="PLoS ONE">
        <title>Global Analysis of Gene Expression Profiles in Physic Nut (Jatropha curcas L.) Seedlings Exposed to Salt Stress.</title>
        <authorList>
            <person name="Zhang L."/>
            <person name="Zhang C."/>
            <person name="Wu P."/>
            <person name="Chen Y."/>
            <person name="Li M."/>
            <person name="Jiang H."/>
            <person name="Wu G."/>
        </authorList>
    </citation>
    <scope>NUCLEOTIDE SEQUENCE [LARGE SCALE GENOMIC DNA]</scope>
    <source>
        <strain evidence="8">cv. GZQX0401</strain>
        <tissue evidence="7">Young leaves</tissue>
    </source>
</reference>
<gene>
    <name evidence="7" type="ORF">JCGZ_20531</name>
</gene>
<dbReference type="PANTHER" id="PTHR10782">
    <property type="entry name" value="ZINC FINGER MIZ DOMAIN-CONTAINING PROTEIN"/>
    <property type="match status" value="1"/>
</dbReference>
<protein>
    <recommendedName>
        <fullName evidence="6">SP-RING-type domain-containing protein</fullName>
    </recommendedName>
</protein>
<dbReference type="Pfam" id="PF02891">
    <property type="entry name" value="zf-MIZ"/>
    <property type="match status" value="1"/>
</dbReference>
<keyword evidence="8" id="KW-1185">Reference proteome</keyword>
<evidence type="ECO:0000259" key="6">
    <source>
        <dbReference type="PROSITE" id="PS51044"/>
    </source>
</evidence>
<evidence type="ECO:0000313" key="8">
    <source>
        <dbReference type="Proteomes" id="UP000027138"/>
    </source>
</evidence>
<keyword evidence="1" id="KW-0479">Metal-binding</keyword>
<keyword evidence="3" id="KW-0862">Zinc</keyword>
<dbReference type="OrthoDB" id="10263264at2759"/>
<feature type="compositionally biased region" description="Polar residues" evidence="5">
    <location>
        <begin position="721"/>
        <end position="741"/>
    </location>
</feature>
<evidence type="ECO:0000256" key="5">
    <source>
        <dbReference type="SAM" id="MobiDB-lite"/>
    </source>
</evidence>
<proteinExistence type="predicted"/>
<dbReference type="Proteomes" id="UP000027138">
    <property type="component" value="Unassembled WGS sequence"/>
</dbReference>
<evidence type="ECO:0000313" key="7">
    <source>
        <dbReference type="EMBL" id="KDP25375.1"/>
    </source>
</evidence>
<feature type="region of interest" description="Disordered" evidence="5">
    <location>
        <begin position="241"/>
        <end position="265"/>
    </location>
</feature>
<feature type="domain" description="SP-RING-type" evidence="6">
    <location>
        <begin position="136"/>
        <end position="217"/>
    </location>
</feature>
<name>A0A067JZD9_JATCU</name>
<accession>A0A067JZD9</accession>
<dbReference type="GO" id="GO:0016925">
    <property type="term" value="P:protein sumoylation"/>
    <property type="evidence" value="ECO:0007669"/>
    <property type="project" value="TreeGrafter"/>
</dbReference>